<dbReference type="Proteomes" id="UP000239814">
    <property type="component" value="Chromosome"/>
</dbReference>
<dbReference type="EMBL" id="CP027433">
    <property type="protein sequence ID" value="AVM01838.1"/>
    <property type="molecule type" value="Genomic_DNA"/>
</dbReference>
<dbReference type="Pfam" id="PF01337">
    <property type="entry name" value="Barstar"/>
    <property type="match status" value="1"/>
</dbReference>
<dbReference type="Gene3D" id="3.30.370.10">
    <property type="entry name" value="Barstar-like"/>
    <property type="match status" value="1"/>
</dbReference>
<dbReference type="InterPro" id="IPR000468">
    <property type="entry name" value="Barstar"/>
</dbReference>
<dbReference type="InterPro" id="IPR035905">
    <property type="entry name" value="Barstar-like_sf"/>
</dbReference>
<sequence>MIVDLDAFLRATATGGPAVALTADPVAAHLRPDIDHGIVVRRLDGSAMRTLDGMYAQYARAWDFPNYFWHGGDSFNDCIGDLDDGRHHTATGARAAGFLTVVTHGEDFLADADPDDFTWIARAQDEWREQYATVDAYGADRPVPVAFGLLLQTGATDLDLVRRRWSAAGARITEVGGAA</sequence>
<evidence type="ECO:0000313" key="3">
    <source>
        <dbReference type="EMBL" id="AVM01838.1"/>
    </source>
</evidence>
<protein>
    <recommendedName>
        <fullName evidence="2">Barstar (barnase inhibitor) domain-containing protein</fullName>
    </recommendedName>
</protein>
<dbReference type="SUPFAM" id="SSF52038">
    <property type="entry name" value="Barstar-related"/>
    <property type="match status" value="1"/>
</dbReference>
<dbReference type="OrthoDB" id="5184890at2"/>
<dbReference type="KEGG" id="git:C6V83_17810"/>
<evidence type="ECO:0000256" key="1">
    <source>
        <dbReference type="ARBA" id="ARBA00006845"/>
    </source>
</evidence>
<feature type="domain" description="Barstar (barnase inhibitor)" evidence="2">
    <location>
        <begin position="40"/>
        <end position="132"/>
    </location>
</feature>
<gene>
    <name evidence="3" type="ORF">C6V83_17810</name>
</gene>
<name>A0A2S0KJH1_9ACTN</name>
<comment type="similarity">
    <text evidence="1">Belongs to the barstar family.</text>
</comment>
<dbReference type="RefSeq" id="WP_105943541.1">
    <property type="nucleotide sequence ID" value="NZ_CP027433.1"/>
</dbReference>
<evidence type="ECO:0000313" key="4">
    <source>
        <dbReference type="Proteomes" id="UP000239814"/>
    </source>
</evidence>
<reference evidence="3 4" key="1">
    <citation type="submission" date="2018-03" db="EMBL/GenBank/DDBJ databases">
        <title>Characteristics and genome of n-alkane degrading marine bacteria Gordonia iterans isolated from crude oil contaminated in Tae-an, South Korea.</title>
        <authorList>
            <person name="Lee S.-S."/>
            <person name="Kim H."/>
        </authorList>
    </citation>
    <scope>NUCLEOTIDE SEQUENCE [LARGE SCALE GENOMIC DNA]</scope>
    <source>
        <strain evidence="3 4">Co17</strain>
    </source>
</reference>
<proteinExistence type="inferred from homology"/>
<keyword evidence="4" id="KW-1185">Reference proteome</keyword>
<dbReference type="AlphaFoldDB" id="A0A2S0KJH1"/>
<organism evidence="3 4">
    <name type="scientific">Gordonia iterans</name>
    <dbReference type="NCBI Taxonomy" id="1004901"/>
    <lineage>
        <taxon>Bacteria</taxon>
        <taxon>Bacillati</taxon>
        <taxon>Actinomycetota</taxon>
        <taxon>Actinomycetes</taxon>
        <taxon>Mycobacteriales</taxon>
        <taxon>Gordoniaceae</taxon>
        <taxon>Gordonia</taxon>
    </lineage>
</organism>
<accession>A0A2S0KJH1</accession>
<evidence type="ECO:0000259" key="2">
    <source>
        <dbReference type="Pfam" id="PF01337"/>
    </source>
</evidence>